<dbReference type="InterPro" id="IPR000515">
    <property type="entry name" value="MetI-like"/>
</dbReference>
<keyword evidence="6 7" id="KW-0472">Membrane</keyword>
<dbReference type="Proteomes" id="UP000565715">
    <property type="component" value="Unassembled WGS sequence"/>
</dbReference>
<dbReference type="RefSeq" id="WP_068039761.1">
    <property type="nucleotide sequence ID" value="NZ_JAAXOO010000002.1"/>
</dbReference>
<sequence length="280" mass="28416">MTAPAVAVRRRTDRTALVCAAVLGLIVLITLCAPFLAPHDPVTGDLAGVLQSPSAAHPFGTDELGRDLLSRVLHGGRGALTITAISSVLTALIAVVLAIAAATLGPAVDAVAGRLGDIALAVPTIVIAIVLLTFAGNSPAILVTVMVLGGWVPTFRLVRASARATLALPYVDAARIAGVRPGRIALRHVVPAVAPILVVSATASASVVLVSLSSLNYLGLGLQPPIPDWGQMVAAGQAKLSTAPWLSLIPGGVLAVTVFCLQMVGDAVSDRLGGNEENTR</sequence>
<comment type="subcellular location">
    <subcellularLocation>
        <location evidence="1 7">Cell membrane</location>
        <topology evidence="1 7">Multi-pass membrane protein</topology>
    </subcellularLocation>
</comment>
<evidence type="ECO:0000256" key="5">
    <source>
        <dbReference type="ARBA" id="ARBA00022989"/>
    </source>
</evidence>
<dbReference type="SUPFAM" id="SSF161098">
    <property type="entry name" value="MetI-like"/>
    <property type="match status" value="1"/>
</dbReference>
<feature type="transmembrane region" description="Helical" evidence="7">
    <location>
        <begin position="16"/>
        <end position="37"/>
    </location>
</feature>
<dbReference type="InterPro" id="IPR050366">
    <property type="entry name" value="BP-dependent_transpt_permease"/>
</dbReference>
<dbReference type="EMBL" id="JAAXOO010000002">
    <property type="protein sequence ID" value="NKY33511.1"/>
    <property type="molecule type" value="Genomic_DNA"/>
</dbReference>
<dbReference type="PANTHER" id="PTHR43386">
    <property type="entry name" value="OLIGOPEPTIDE TRANSPORT SYSTEM PERMEASE PROTEIN APPC"/>
    <property type="match status" value="1"/>
</dbReference>
<evidence type="ECO:0000256" key="2">
    <source>
        <dbReference type="ARBA" id="ARBA00022448"/>
    </source>
</evidence>
<evidence type="ECO:0000256" key="7">
    <source>
        <dbReference type="RuleBase" id="RU363032"/>
    </source>
</evidence>
<comment type="similarity">
    <text evidence="7">Belongs to the binding-protein-dependent transport system permease family.</text>
</comment>
<evidence type="ECO:0000259" key="8">
    <source>
        <dbReference type="PROSITE" id="PS50928"/>
    </source>
</evidence>
<accession>A0A846XB43</accession>
<keyword evidence="2 7" id="KW-0813">Transport</keyword>
<evidence type="ECO:0000256" key="3">
    <source>
        <dbReference type="ARBA" id="ARBA00022475"/>
    </source>
</evidence>
<dbReference type="AlphaFoldDB" id="A0A846XB43"/>
<dbReference type="Gene3D" id="1.10.3720.10">
    <property type="entry name" value="MetI-like"/>
    <property type="match status" value="1"/>
</dbReference>
<feature type="transmembrane region" description="Helical" evidence="7">
    <location>
        <begin position="140"/>
        <end position="158"/>
    </location>
</feature>
<dbReference type="PROSITE" id="PS50928">
    <property type="entry name" value="ABC_TM1"/>
    <property type="match status" value="1"/>
</dbReference>
<dbReference type="PANTHER" id="PTHR43386:SF1">
    <property type="entry name" value="D,D-DIPEPTIDE TRANSPORT SYSTEM PERMEASE PROTEIN DDPC-RELATED"/>
    <property type="match status" value="1"/>
</dbReference>
<name>A0A846XB43_9NOCA</name>
<evidence type="ECO:0000256" key="4">
    <source>
        <dbReference type="ARBA" id="ARBA00022692"/>
    </source>
</evidence>
<evidence type="ECO:0000256" key="6">
    <source>
        <dbReference type="ARBA" id="ARBA00023136"/>
    </source>
</evidence>
<dbReference type="Pfam" id="PF00528">
    <property type="entry name" value="BPD_transp_1"/>
    <property type="match status" value="1"/>
</dbReference>
<evidence type="ECO:0000313" key="10">
    <source>
        <dbReference type="Proteomes" id="UP000565715"/>
    </source>
</evidence>
<dbReference type="CDD" id="cd06261">
    <property type="entry name" value="TM_PBP2"/>
    <property type="match status" value="1"/>
</dbReference>
<feature type="transmembrane region" description="Helical" evidence="7">
    <location>
        <begin position="189"/>
        <end position="212"/>
    </location>
</feature>
<feature type="transmembrane region" description="Helical" evidence="7">
    <location>
        <begin position="245"/>
        <end position="264"/>
    </location>
</feature>
<gene>
    <name evidence="9" type="ORF">HGA13_10555</name>
</gene>
<dbReference type="Pfam" id="PF12911">
    <property type="entry name" value="OppC_N"/>
    <property type="match status" value="1"/>
</dbReference>
<evidence type="ECO:0000256" key="1">
    <source>
        <dbReference type="ARBA" id="ARBA00004651"/>
    </source>
</evidence>
<dbReference type="GO" id="GO:0055085">
    <property type="term" value="P:transmembrane transport"/>
    <property type="evidence" value="ECO:0007669"/>
    <property type="project" value="InterPro"/>
</dbReference>
<feature type="domain" description="ABC transmembrane type-1" evidence="8">
    <location>
        <begin position="76"/>
        <end position="265"/>
    </location>
</feature>
<reference evidence="9 10" key="1">
    <citation type="submission" date="2020-04" db="EMBL/GenBank/DDBJ databases">
        <title>MicrobeNet Type strains.</title>
        <authorList>
            <person name="Nicholson A.C."/>
        </authorList>
    </citation>
    <scope>NUCLEOTIDE SEQUENCE [LARGE SCALE GENOMIC DNA]</scope>
    <source>
        <strain evidence="9 10">DSM 45078</strain>
    </source>
</reference>
<keyword evidence="3" id="KW-1003">Cell membrane</keyword>
<protein>
    <submittedName>
        <fullName evidence="9">ABC transporter permease</fullName>
    </submittedName>
</protein>
<proteinExistence type="inferred from homology"/>
<keyword evidence="10" id="KW-1185">Reference proteome</keyword>
<evidence type="ECO:0000313" key="9">
    <source>
        <dbReference type="EMBL" id="NKY33511.1"/>
    </source>
</evidence>
<organism evidence="9 10">
    <name type="scientific">Nocardia speluncae</name>
    <dbReference type="NCBI Taxonomy" id="419477"/>
    <lineage>
        <taxon>Bacteria</taxon>
        <taxon>Bacillati</taxon>
        <taxon>Actinomycetota</taxon>
        <taxon>Actinomycetes</taxon>
        <taxon>Mycobacteriales</taxon>
        <taxon>Nocardiaceae</taxon>
        <taxon>Nocardia</taxon>
    </lineage>
</organism>
<dbReference type="InterPro" id="IPR025966">
    <property type="entry name" value="OppC_N"/>
</dbReference>
<dbReference type="InterPro" id="IPR035906">
    <property type="entry name" value="MetI-like_sf"/>
</dbReference>
<feature type="transmembrane region" description="Helical" evidence="7">
    <location>
        <begin position="79"/>
        <end position="103"/>
    </location>
</feature>
<keyword evidence="4 7" id="KW-0812">Transmembrane</keyword>
<dbReference type="GO" id="GO:0005886">
    <property type="term" value="C:plasma membrane"/>
    <property type="evidence" value="ECO:0007669"/>
    <property type="project" value="UniProtKB-SubCell"/>
</dbReference>
<comment type="caution">
    <text evidence="9">The sequence shown here is derived from an EMBL/GenBank/DDBJ whole genome shotgun (WGS) entry which is preliminary data.</text>
</comment>
<keyword evidence="5 7" id="KW-1133">Transmembrane helix</keyword>
<feature type="transmembrane region" description="Helical" evidence="7">
    <location>
        <begin position="115"/>
        <end position="134"/>
    </location>
</feature>